<dbReference type="InterPro" id="IPR002125">
    <property type="entry name" value="CMP_dCMP_dom"/>
</dbReference>
<dbReference type="STRING" id="260084.SAMN02927928_3439"/>
<protein>
    <submittedName>
        <fullName evidence="2">Diaminohydroxyphosphoribosylaminopyrimidine deaminase</fullName>
    </submittedName>
</protein>
<keyword evidence="3" id="KW-1185">Reference proteome</keyword>
<proteinExistence type="predicted"/>
<name>A0A1G4TC06_9CAUL</name>
<dbReference type="InterPro" id="IPR016193">
    <property type="entry name" value="Cytidine_deaminase-like"/>
</dbReference>
<dbReference type="Pfam" id="PF00383">
    <property type="entry name" value="dCMP_cyt_deam_1"/>
    <property type="match status" value="1"/>
</dbReference>
<evidence type="ECO:0000313" key="2">
    <source>
        <dbReference type="EMBL" id="SCW78984.1"/>
    </source>
</evidence>
<feature type="domain" description="CMP/dCMP-type deaminase" evidence="1">
    <location>
        <begin position="4"/>
        <end position="127"/>
    </location>
</feature>
<evidence type="ECO:0000313" key="3">
    <source>
        <dbReference type="Proteomes" id="UP000199150"/>
    </source>
</evidence>
<dbReference type="PROSITE" id="PS51747">
    <property type="entry name" value="CYT_DCMP_DEAMINASES_2"/>
    <property type="match status" value="1"/>
</dbReference>
<dbReference type="SUPFAM" id="SSF53927">
    <property type="entry name" value="Cytidine deaminase-like"/>
    <property type="match status" value="1"/>
</dbReference>
<sequence length="208" mass="21335">MSAEADIAFMQQALRLGLSQAGRTWPNPAVGCAIVKDGAVIAEGATGDGGRPHAEEIALDAAGEAARGATAYVTLEPCGQRSNGGCSCSQRLVEAGVARVVYACDDPSPFASHSGVERMKAAGTTVESGLLAEEADRLIAPTAHYHRTGRPLVQAEREGQGFDAAFTPESDDLETELVAWAGRGYRHLSVPAGSDLAVALAASGLMAG</sequence>
<dbReference type="PANTHER" id="PTHR11079:SF162">
    <property type="entry name" value="RIBOFLAVIN BIOSYNTHESIS PROTEIN PYRD, CHLOROPLASTIC"/>
    <property type="match status" value="1"/>
</dbReference>
<evidence type="ECO:0000259" key="1">
    <source>
        <dbReference type="PROSITE" id="PS51747"/>
    </source>
</evidence>
<reference evidence="3" key="1">
    <citation type="submission" date="2016-10" db="EMBL/GenBank/DDBJ databases">
        <authorList>
            <person name="Varghese N."/>
            <person name="Submissions S."/>
        </authorList>
    </citation>
    <scope>NUCLEOTIDE SEQUENCE [LARGE SCALE GENOMIC DNA]</scope>
    <source>
        <strain evidence="3">CGMCC 1.3431</strain>
    </source>
</reference>
<dbReference type="EMBL" id="FMTS01000007">
    <property type="protein sequence ID" value="SCW78984.1"/>
    <property type="molecule type" value="Genomic_DNA"/>
</dbReference>
<dbReference type="RefSeq" id="WP_342670339.1">
    <property type="nucleotide sequence ID" value="NZ_CBCRYE010000007.1"/>
</dbReference>
<accession>A0A1G4TC06</accession>
<organism evidence="2 3">
    <name type="scientific">Asticcacaulis taihuensis</name>
    <dbReference type="NCBI Taxonomy" id="260084"/>
    <lineage>
        <taxon>Bacteria</taxon>
        <taxon>Pseudomonadati</taxon>
        <taxon>Pseudomonadota</taxon>
        <taxon>Alphaproteobacteria</taxon>
        <taxon>Caulobacterales</taxon>
        <taxon>Caulobacteraceae</taxon>
        <taxon>Asticcacaulis</taxon>
    </lineage>
</organism>
<dbReference type="Gene3D" id="3.40.140.10">
    <property type="entry name" value="Cytidine Deaminase, domain 2"/>
    <property type="match status" value="1"/>
</dbReference>
<dbReference type="GO" id="GO:0008835">
    <property type="term" value="F:diaminohydroxyphosphoribosylaminopyrimidine deaminase activity"/>
    <property type="evidence" value="ECO:0007669"/>
    <property type="project" value="TreeGrafter"/>
</dbReference>
<gene>
    <name evidence="2" type="ORF">SAMN02927928_3439</name>
</gene>
<dbReference type="Proteomes" id="UP000199150">
    <property type="component" value="Unassembled WGS sequence"/>
</dbReference>
<dbReference type="AlphaFoldDB" id="A0A1G4TC06"/>
<dbReference type="PANTHER" id="PTHR11079">
    <property type="entry name" value="CYTOSINE DEAMINASE FAMILY MEMBER"/>
    <property type="match status" value="1"/>
</dbReference>